<dbReference type="STRING" id="1216932.CM240_2093"/>
<evidence type="ECO:0000313" key="3">
    <source>
        <dbReference type="EMBL" id="CDM69251.1"/>
    </source>
</evidence>
<dbReference type="InterPro" id="IPR036721">
    <property type="entry name" value="RCK_C_sf"/>
</dbReference>
<evidence type="ECO:0000313" key="4">
    <source>
        <dbReference type="Proteomes" id="UP000019426"/>
    </source>
</evidence>
<accession>W6RX47</accession>
<dbReference type="PROSITE" id="PS51201">
    <property type="entry name" value="RCK_N"/>
    <property type="match status" value="1"/>
</dbReference>
<organism evidence="3 4">
    <name type="scientific">Clostridium bornimense</name>
    <dbReference type="NCBI Taxonomy" id="1216932"/>
    <lineage>
        <taxon>Bacteria</taxon>
        <taxon>Bacillati</taxon>
        <taxon>Bacillota</taxon>
        <taxon>Clostridia</taxon>
        <taxon>Eubacteriales</taxon>
        <taxon>Clostridiaceae</taxon>
        <taxon>Clostridium</taxon>
    </lineage>
</organism>
<protein>
    <submittedName>
        <fullName evidence="3">Ktr system potassium uptake protein C</fullName>
    </submittedName>
</protein>
<proteinExistence type="predicted"/>
<dbReference type="HOGENOM" id="CLU_046525_3_2_9"/>
<dbReference type="PANTHER" id="PTHR43833:SF7">
    <property type="entry name" value="KTR SYSTEM POTASSIUM UPTAKE PROTEIN C"/>
    <property type="match status" value="1"/>
</dbReference>
<dbReference type="EMBL" id="HG917868">
    <property type="protein sequence ID" value="CDM69251.1"/>
    <property type="molecule type" value="Genomic_DNA"/>
</dbReference>
<evidence type="ECO:0000259" key="2">
    <source>
        <dbReference type="PROSITE" id="PS51202"/>
    </source>
</evidence>
<dbReference type="Pfam" id="PF02080">
    <property type="entry name" value="TrkA_C"/>
    <property type="match status" value="1"/>
</dbReference>
<dbReference type="PROSITE" id="PS51202">
    <property type="entry name" value="RCK_C"/>
    <property type="match status" value="1"/>
</dbReference>
<name>W6RX47_9CLOT</name>
<dbReference type="GO" id="GO:0008324">
    <property type="term" value="F:monoatomic cation transmembrane transporter activity"/>
    <property type="evidence" value="ECO:0007669"/>
    <property type="project" value="InterPro"/>
</dbReference>
<reference evidence="3 4" key="1">
    <citation type="submission" date="2013-11" db="EMBL/GenBank/DDBJ databases">
        <title>Complete genome sequence of Clostridum sp. M2/40.</title>
        <authorList>
            <person name="Wibberg D."/>
            <person name="Puehler A."/>
            <person name="Schlueter A."/>
        </authorList>
    </citation>
    <scope>NUCLEOTIDE SEQUENCE [LARGE SCALE GENOMIC DNA]</scope>
    <source>
        <strain evidence="4">M2/40</strain>
    </source>
</reference>
<evidence type="ECO:0000259" key="1">
    <source>
        <dbReference type="PROSITE" id="PS51201"/>
    </source>
</evidence>
<dbReference type="eggNOG" id="COG0569">
    <property type="taxonomic scope" value="Bacteria"/>
</dbReference>
<dbReference type="PATRIC" id="fig|1216932.3.peg.2094"/>
<sequence>MRKKVKEKQYIVIGMGRFGTSVALTLAELGREVLAIDKDVDRIQDISDKVTHAVTLDSTDENDLKAVGIGNFDVAIVAIGKDIQASIMTTLLLKELGVKYIAVKANNDLQEKVLIKIGADKVISPEKEMGIRVANNLVSSNILDYIEVSPDYSLTEFLVPKSWVNKTIKELNLRVEYGINVMAIKRDGVIEVSPSPDLALLSGDIIVAIGSNDIEELRDFVATEEE</sequence>
<keyword evidence="4" id="KW-1185">Reference proteome</keyword>
<dbReference type="InterPro" id="IPR003148">
    <property type="entry name" value="RCK_N"/>
</dbReference>
<feature type="domain" description="RCK C-terminal" evidence="2">
    <location>
        <begin position="140"/>
        <end position="226"/>
    </location>
</feature>
<dbReference type="InterPro" id="IPR050721">
    <property type="entry name" value="Trk_Ktr_HKT_K-transport"/>
</dbReference>
<dbReference type="RefSeq" id="WP_044038978.1">
    <property type="nucleotide sequence ID" value="NZ_HG917868.1"/>
</dbReference>
<dbReference type="InterPro" id="IPR006037">
    <property type="entry name" value="RCK_C"/>
</dbReference>
<dbReference type="Proteomes" id="UP000019426">
    <property type="component" value="Chromosome M2/40_rep1"/>
</dbReference>
<dbReference type="SUPFAM" id="SSF51735">
    <property type="entry name" value="NAD(P)-binding Rossmann-fold domains"/>
    <property type="match status" value="1"/>
</dbReference>
<dbReference type="PANTHER" id="PTHR43833">
    <property type="entry name" value="POTASSIUM CHANNEL PROTEIN 2-RELATED-RELATED"/>
    <property type="match status" value="1"/>
</dbReference>
<dbReference type="Pfam" id="PF02254">
    <property type="entry name" value="TrkA_N"/>
    <property type="match status" value="1"/>
</dbReference>
<dbReference type="AlphaFoldDB" id="W6RX47"/>
<feature type="domain" description="RCK N-terminal" evidence="1">
    <location>
        <begin position="7"/>
        <end position="123"/>
    </location>
</feature>
<dbReference type="InterPro" id="IPR036291">
    <property type="entry name" value="NAD(P)-bd_dom_sf"/>
</dbReference>
<dbReference type="OrthoDB" id="9776294at2"/>
<dbReference type="Gene3D" id="3.40.50.720">
    <property type="entry name" value="NAD(P)-binding Rossmann-like Domain"/>
    <property type="match status" value="1"/>
</dbReference>
<gene>
    <name evidence="3" type="primary">ktrC</name>
    <name evidence="3" type="ORF">CM240_2093</name>
</gene>
<dbReference type="Gene3D" id="3.30.70.1450">
    <property type="entry name" value="Regulator of K+ conductance, C-terminal domain"/>
    <property type="match status" value="1"/>
</dbReference>
<dbReference type="SUPFAM" id="SSF116726">
    <property type="entry name" value="TrkA C-terminal domain-like"/>
    <property type="match status" value="1"/>
</dbReference>
<dbReference type="KEGG" id="clt:CM240_2093"/>
<dbReference type="GO" id="GO:0006813">
    <property type="term" value="P:potassium ion transport"/>
    <property type="evidence" value="ECO:0007669"/>
    <property type="project" value="InterPro"/>
</dbReference>